<dbReference type="AlphaFoldDB" id="A0A552V457"/>
<evidence type="ECO:0000313" key="6">
    <source>
        <dbReference type="EMBL" id="TRW25251.1"/>
    </source>
</evidence>
<evidence type="ECO:0000259" key="5">
    <source>
        <dbReference type="Pfam" id="PF14905"/>
    </source>
</evidence>
<evidence type="ECO:0000256" key="4">
    <source>
        <dbReference type="SAM" id="SignalP"/>
    </source>
</evidence>
<protein>
    <submittedName>
        <fullName evidence="6">TonB-dependent receptor</fullName>
    </submittedName>
</protein>
<comment type="subcellular location">
    <subcellularLocation>
        <location evidence="1">Cell outer membrane</location>
    </subcellularLocation>
</comment>
<dbReference type="Pfam" id="PF14905">
    <property type="entry name" value="OMP_b-brl_3"/>
    <property type="match status" value="1"/>
</dbReference>
<evidence type="ECO:0000256" key="2">
    <source>
        <dbReference type="ARBA" id="ARBA00023136"/>
    </source>
</evidence>
<evidence type="ECO:0000256" key="3">
    <source>
        <dbReference type="ARBA" id="ARBA00023237"/>
    </source>
</evidence>
<feature type="domain" description="Outer membrane protein beta-barrel" evidence="5">
    <location>
        <begin position="377"/>
        <end position="776"/>
    </location>
</feature>
<accession>A0A552V457</accession>
<organism evidence="6 7">
    <name type="scientific">Flavobacterium zepuense</name>
    <dbReference type="NCBI Taxonomy" id="2593302"/>
    <lineage>
        <taxon>Bacteria</taxon>
        <taxon>Pseudomonadati</taxon>
        <taxon>Bacteroidota</taxon>
        <taxon>Flavobacteriia</taxon>
        <taxon>Flavobacteriales</taxon>
        <taxon>Flavobacteriaceae</taxon>
        <taxon>Flavobacterium</taxon>
    </lineage>
</organism>
<dbReference type="InterPro" id="IPR008969">
    <property type="entry name" value="CarboxyPept-like_regulatory"/>
</dbReference>
<dbReference type="Pfam" id="PF13715">
    <property type="entry name" value="CarbopepD_reg_2"/>
    <property type="match status" value="1"/>
</dbReference>
<feature type="chain" id="PRO_5021874167" evidence="4">
    <location>
        <begin position="22"/>
        <end position="798"/>
    </location>
</feature>
<dbReference type="SUPFAM" id="SSF49464">
    <property type="entry name" value="Carboxypeptidase regulatory domain-like"/>
    <property type="match status" value="1"/>
</dbReference>
<proteinExistence type="predicted"/>
<evidence type="ECO:0000313" key="7">
    <source>
        <dbReference type="Proteomes" id="UP000320643"/>
    </source>
</evidence>
<sequence length="798" mass="89347">MGSPSIKIIVLLLFFSLPGLAQNAAVTGNVKDSGNNAVSFADAVLLQVQDSTVYKAAFTDEAGRFTITDVAPGNYILKISTLGFANHLSRVSIEEDMLIPDIILKENAKQLNDVVINSKRPVVKRKVDRLEFDVENSILSSDNAWEILRKTPGVTMAGGGLSIRGSSGILVTINDRKVYLTGTELKNLLENTNGDDIKSIEVITTPPAKYEAQGSAVLNIKMKKNGTQGYKASVSGAYVQTMYPKGVVSTNHYYKDNKFSVYGGYMFGTGHYYGENDSEVRYSGADGQTRSVWKSTENVHYRATSQNSYNLTAEYQLDTLNTVNVGVNGFFSLKSTANINSNTAIYGAGGQLDSLYNTHNRRVYPQKNNTINGSFEHKFSAKDKISFSSDYTRHNFNQDQAVAAEFSLPGLESYRTNNIISGDTRRIGLFSAQADFTGETSGYNIEAGLRYGTVNAKNDFSYFNDAQQDIAMDNRFLYDESVIAGYLGADKEFGKWSLKAGLRGENTHLKGNSVTTAEVNRQDYFKLFPTLYAMYKANDNNQIGVSYGKRIIRPQYAALNPFRLYANPYSYSTGDPRLQPAISHNFSLLYTLKNKYNFDVYYNYEKSPAMEITYQDYATNTLVTQYTNIKDNKSLGLSFNTSIDVFAWWQQGWQADTGYLENTFQGPDGGLYTNKKWNASGSINNRFNLSKKKDLLAEANFFYQSPTVQGTNNYSAISDLSLSLKKFFWEGKGELAVIFSDVYRGQKQSLSTRYANQYSYSNNYNDTQSFRLQFKYRFGNQKLEGKTAKQDSEEKSRL</sequence>
<dbReference type="OrthoDB" id="8764943at2"/>
<dbReference type="EMBL" id="VJVZ01000004">
    <property type="protein sequence ID" value="TRW25251.1"/>
    <property type="molecule type" value="Genomic_DNA"/>
</dbReference>
<evidence type="ECO:0000256" key="1">
    <source>
        <dbReference type="ARBA" id="ARBA00004442"/>
    </source>
</evidence>
<dbReference type="SUPFAM" id="SSF56935">
    <property type="entry name" value="Porins"/>
    <property type="match status" value="1"/>
</dbReference>
<dbReference type="RefSeq" id="WP_143372832.1">
    <property type="nucleotide sequence ID" value="NZ_VJVZ01000004.1"/>
</dbReference>
<keyword evidence="4" id="KW-0732">Signal</keyword>
<comment type="caution">
    <text evidence="6">The sequence shown here is derived from an EMBL/GenBank/DDBJ whole genome shotgun (WGS) entry which is preliminary data.</text>
</comment>
<dbReference type="InterPro" id="IPR036942">
    <property type="entry name" value="Beta-barrel_TonB_sf"/>
</dbReference>
<dbReference type="GO" id="GO:0009279">
    <property type="term" value="C:cell outer membrane"/>
    <property type="evidence" value="ECO:0007669"/>
    <property type="project" value="UniProtKB-SubCell"/>
</dbReference>
<keyword evidence="6" id="KW-0675">Receptor</keyword>
<feature type="signal peptide" evidence="4">
    <location>
        <begin position="1"/>
        <end position="21"/>
    </location>
</feature>
<reference evidence="6 7" key="1">
    <citation type="submission" date="2019-07" db="EMBL/GenBank/DDBJ databases">
        <title>Flavobacterium sp. nov., isolated from glacier ice.</title>
        <authorList>
            <person name="Liu Q."/>
            <person name="Xin Y.-H."/>
        </authorList>
    </citation>
    <scope>NUCLEOTIDE SEQUENCE [LARGE SCALE GENOMIC DNA]</scope>
    <source>
        <strain evidence="6 7">ZT4R6</strain>
    </source>
</reference>
<keyword evidence="7" id="KW-1185">Reference proteome</keyword>
<dbReference type="Gene3D" id="2.60.40.1120">
    <property type="entry name" value="Carboxypeptidase-like, regulatory domain"/>
    <property type="match status" value="1"/>
</dbReference>
<name>A0A552V457_9FLAO</name>
<dbReference type="InterPro" id="IPR041700">
    <property type="entry name" value="OMP_b-brl_3"/>
</dbReference>
<keyword evidence="2" id="KW-0472">Membrane</keyword>
<keyword evidence="3" id="KW-0998">Cell outer membrane</keyword>
<dbReference type="Proteomes" id="UP000320643">
    <property type="component" value="Unassembled WGS sequence"/>
</dbReference>
<dbReference type="Gene3D" id="2.40.170.20">
    <property type="entry name" value="TonB-dependent receptor, beta-barrel domain"/>
    <property type="match status" value="1"/>
</dbReference>
<gene>
    <name evidence="6" type="ORF">FMM05_08060</name>
</gene>